<feature type="domain" description="Multidrug resistance protein MdtA-like barrel-sandwich hybrid" evidence="9">
    <location>
        <begin position="109"/>
        <end position="308"/>
    </location>
</feature>
<dbReference type="GO" id="GO:0055085">
    <property type="term" value="P:transmembrane transport"/>
    <property type="evidence" value="ECO:0007669"/>
    <property type="project" value="InterPro"/>
</dbReference>
<evidence type="ECO:0000256" key="1">
    <source>
        <dbReference type="ARBA" id="ARBA00004167"/>
    </source>
</evidence>
<evidence type="ECO:0000259" key="8">
    <source>
        <dbReference type="Pfam" id="PF25876"/>
    </source>
</evidence>
<feature type="domain" description="Multidrug resistance protein MdtA-like alpha-helical hairpin" evidence="8">
    <location>
        <begin position="186"/>
        <end position="241"/>
    </location>
</feature>
<dbReference type="Pfam" id="PF25963">
    <property type="entry name" value="Beta-barrel_AAEA"/>
    <property type="match status" value="1"/>
</dbReference>
<dbReference type="PANTHER" id="PTHR30386">
    <property type="entry name" value="MEMBRANE FUSION SUBUNIT OF EMRAB-TOLC MULTIDRUG EFFLUX PUMP"/>
    <property type="match status" value="1"/>
</dbReference>
<reference evidence="11 12" key="1">
    <citation type="submission" date="2019-03" db="EMBL/GenBank/DDBJ databases">
        <title>Jiella endophytica sp. nov., a novel endophytic bacterium isolated from root of Ficus microcarpa Linn. f.</title>
        <authorList>
            <person name="Tuo L."/>
        </authorList>
    </citation>
    <scope>NUCLEOTIDE SEQUENCE [LARGE SCALE GENOMIC DNA]</scope>
    <source>
        <strain evidence="11 12">CBS5Q-3</strain>
    </source>
</reference>
<dbReference type="InterPro" id="IPR058624">
    <property type="entry name" value="MdtA-like_HH"/>
</dbReference>
<feature type="compositionally biased region" description="Basic and acidic residues" evidence="6">
    <location>
        <begin position="1"/>
        <end position="34"/>
    </location>
</feature>
<dbReference type="EMBL" id="SOZD01000001">
    <property type="protein sequence ID" value="TFF27588.1"/>
    <property type="molecule type" value="Genomic_DNA"/>
</dbReference>
<dbReference type="PANTHER" id="PTHR30386:SF26">
    <property type="entry name" value="TRANSPORT PROTEIN COMB"/>
    <property type="match status" value="1"/>
</dbReference>
<feature type="transmembrane region" description="Helical" evidence="7">
    <location>
        <begin position="69"/>
        <end position="91"/>
    </location>
</feature>
<keyword evidence="4 7" id="KW-0472">Membrane</keyword>
<dbReference type="Proteomes" id="UP000298179">
    <property type="component" value="Unassembled WGS sequence"/>
</dbReference>
<evidence type="ECO:0000256" key="5">
    <source>
        <dbReference type="SAM" id="Coils"/>
    </source>
</evidence>
<proteinExistence type="predicted"/>
<dbReference type="AlphaFoldDB" id="A0A4Y8RUI8"/>
<sequence length="407" mass="43411">MDRQVTDDEQRRTKADDPVHGGEADAPEARRREDAPDETSTDRGNAADRPSETDPKTEKSGKSPRKRRLWLFGFLAVVLIVAAIAGGWYYFVYSAQYESTDDAFIDGDIVRVSPQESGVLVALPVDNNAVVKPGDVLARIDPAGPMAALALQQANLSEAEAAVGEAEANVQKAKAAVTHDQSTYEAAKIQAENARQQAERYRQLVTKSGTAAISTQQLDDAEAEARQYEASAEAAGTTVESDMAGVASAEASLKSAQAQVVAAKANVANAQVTVDHLTVTASIDGQVVQRSVNLGSYVEPGSQMMAIVPRQLYVTANFKETQLADIRVGQKVDISVDAFPDVEFHGTVQSIQRGAGQAFQVLPPQNATGNFVKVVQRVPVRISIDSPSPDDYPIGPGMSVVPTIHVD</sequence>
<evidence type="ECO:0000256" key="4">
    <source>
        <dbReference type="ARBA" id="ARBA00023136"/>
    </source>
</evidence>
<dbReference type="InterPro" id="IPR058634">
    <property type="entry name" value="AaeA-lik-b-barrel"/>
</dbReference>
<organism evidence="11 12">
    <name type="scientific">Jiella endophytica</name>
    <dbReference type="NCBI Taxonomy" id="2558362"/>
    <lineage>
        <taxon>Bacteria</taxon>
        <taxon>Pseudomonadati</taxon>
        <taxon>Pseudomonadota</taxon>
        <taxon>Alphaproteobacteria</taxon>
        <taxon>Hyphomicrobiales</taxon>
        <taxon>Aurantimonadaceae</taxon>
        <taxon>Jiella</taxon>
    </lineage>
</organism>
<dbReference type="OrthoDB" id="9811754at2"/>
<evidence type="ECO:0000256" key="6">
    <source>
        <dbReference type="SAM" id="MobiDB-lite"/>
    </source>
</evidence>
<evidence type="ECO:0000313" key="12">
    <source>
        <dbReference type="Proteomes" id="UP000298179"/>
    </source>
</evidence>
<gene>
    <name evidence="11" type="ORF">E3C22_03790</name>
</gene>
<dbReference type="Gene3D" id="2.40.30.170">
    <property type="match status" value="1"/>
</dbReference>
<name>A0A4Y8RUI8_9HYPH</name>
<dbReference type="Gene3D" id="1.10.287.470">
    <property type="entry name" value="Helix hairpin bin"/>
    <property type="match status" value="2"/>
</dbReference>
<dbReference type="Pfam" id="PF25876">
    <property type="entry name" value="HH_MFP_RND"/>
    <property type="match status" value="1"/>
</dbReference>
<dbReference type="InterPro" id="IPR058625">
    <property type="entry name" value="MdtA-like_BSH"/>
</dbReference>
<accession>A0A4Y8RUI8</accession>
<feature type="region of interest" description="Disordered" evidence="6">
    <location>
        <begin position="1"/>
        <end position="62"/>
    </location>
</feature>
<evidence type="ECO:0000256" key="7">
    <source>
        <dbReference type="SAM" id="Phobius"/>
    </source>
</evidence>
<evidence type="ECO:0000259" key="10">
    <source>
        <dbReference type="Pfam" id="PF25963"/>
    </source>
</evidence>
<dbReference type="Gene3D" id="2.40.50.100">
    <property type="match status" value="1"/>
</dbReference>
<evidence type="ECO:0000256" key="2">
    <source>
        <dbReference type="ARBA" id="ARBA00022692"/>
    </source>
</evidence>
<feature type="coiled-coil region" evidence="5">
    <location>
        <begin position="149"/>
        <end position="273"/>
    </location>
</feature>
<comment type="caution">
    <text evidence="11">The sequence shown here is derived from an EMBL/GenBank/DDBJ whole genome shotgun (WGS) entry which is preliminary data.</text>
</comment>
<dbReference type="Pfam" id="PF25917">
    <property type="entry name" value="BSH_RND"/>
    <property type="match status" value="1"/>
</dbReference>
<keyword evidence="12" id="KW-1185">Reference proteome</keyword>
<evidence type="ECO:0000313" key="11">
    <source>
        <dbReference type="EMBL" id="TFF27588.1"/>
    </source>
</evidence>
<feature type="compositionally biased region" description="Basic and acidic residues" evidence="6">
    <location>
        <begin position="45"/>
        <end position="61"/>
    </location>
</feature>
<dbReference type="GO" id="GO:0016020">
    <property type="term" value="C:membrane"/>
    <property type="evidence" value="ECO:0007669"/>
    <property type="project" value="UniProtKB-SubCell"/>
</dbReference>
<dbReference type="InterPro" id="IPR050739">
    <property type="entry name" value="MFP"/>
</dbReference>
<comment type="subcellular location">
    <subcellularLocation>
        <location evidence="1">Membrane</location>
        <topology evidence="1">Single-pass membrane protein</topology>
    </subcellularLocation>
</comment>
<keyword evidence="2 7" id="KW-0812">Transmembrane</keyword>
<evidence type="ECO:0000256" key="3">
    <source>
        <dbReference type="ARBA" id="ARBA00022989"/>
    </source>
</evidence>
<protein>
    <submittedName>
        <fullName evidence="11">HlyD family efflux transporter periplasmic adaptor subunit</fullName>
    </submittedName>
</protein>
<evidence type="ECO:0000259" key="9">
    <source>
        <dbReference type="Pfam" id="PF25917"/>
    </source>
</evidence>
<dbReference type="SUPFAM" id="SSF111369">
    <property type="entry name" value="HlyD-like secretion proteins"/>
    <property type="match status" value="2"/>
</dbReference>
<keyword evidence="3 7" id="KW-1133">Transmembrane helix</keyword>
<keyword evidence="5" id="KW-0175">Coiled coil</keyword>
<feature type="domain" description="p-hydroxybenzoic acid efflux pump subunit AaeA-like beta-barrel" evidence="10">
    <location>
        <begin position="312"/>
        <end position="401"/>
    </location>
</feature>